<dbReference type="Pfam" id="PF00589">
    <property type="entry name" value="Phage_integrase"/>
    <property type="match status" value="1"/>
</dbReference>
<accession>A0A564SXQ1</accession>
<dbReference type="PROSITE" id="PS51900">
    <property type="entry name" value="CB"/>
    <property type="match status" value="1"/>
</dbReference>
<keyword evidence="3 5" id="KW-0238">DNA-binding</keyword>
<dbReference type="AlphaFoldDB" id="A0A564SXQ1"/>
<feature type="active site" description="O-(3'-phospho-DNA)-tyrosine intermediate" evidence="5">
    <location>
        <position position="254"/>
    </location>
</feature>
<comment type="function">
    <text evidence="5">Putative tyrosine recombinase. Not involved in the cutting and rejoining of the recombining DNA molecules on dif(SL) site.</text>
</comment>
<dbReference type="GO" id="GO:0009037">
    <property type="term" value="F:tyrosine-based site-specific recombinase activity"/>
    <property type="evidence" value="ECO:0007669"/>
    <property type="project" value="UniProtKB-UniRule"/>
</dbReference>
<keyword evidence="4 5" id="KW-0233">DNA recombination</keyword>
<dbReference type="Gene3D" id="1.10.443.10">
    <property type="entry name" value="Intergrase catalytic core"/>
    <property type="match status" value="1"/>
</dbReference>
<feature type="domain" description="Tyr recombinase" evidence="6">
    <location>
        <begin position="97"/>
        <end position="257"/>
    </location>
</feature>
<gene>
    <name evidence="8" type="ORF">SSSS39_01164</name>
</gene>
<evidence type="ECO:0000256" key="4">
    <source>
        <dbReference type="ARBA" id="ARBA00023172"/>
    </source>
</evidence>
<name>A0A564SXQ1_STRVE</name>
<dbReference type="InterPro" id="IPR020876">
    <property type="entry name" value="Tyrosine_recombinase_XerD-like"/>
</dbReference>
<reference evidence="8 9" key="1">
    <citation type="submission" date="2019-07" db="EMBL/GenBank/DDBJ databases">
        <authorList>
            <person name="Hibberd C M."/>
            <person name="Gehrig L. J."/>
            <person name="Chang H.-W."/>
            <person name="Venkatesh S."/>
        </authorList>
    </citation>
    <scope>NUCLEOTIDE SEQUENCE [LARGE SCALE GENOMIC DNA]</scope>
    <source>
        <strain evidence="8">Streptococcus_salivarius_SS_Bg39</strain>
    </source>
</reference>
<dbReference type="PROSITE" id="PS51898">
    <property type="entry name" value="TYR_RECOMBINASE"/>
    <property type="match status" value="1"/>
</dbReference>
<proteinExistence type="inferred from homology"/>
<sequence>MTLHMTISSFQKQLTTQITDFLATKVISESSKQAYAYDLKQFATAISGQIDQTSLKLYENQLKEWKPSVQKRKRSAVNQFLLYLYQKGELTKFFKLSETVILPSQEDKLRILNLSSLYEGREGVGKLSCLLILELGLLPSEILELDWVDIDLDFGVVTVAKGSTKRVLRLEADVKQYLLAIKDVNSQGLLLGKVYTRQWLYKQIQTYVSDCGLSGVTAQVLRQQFILRQIEKGTGAFELARLLGLKSPVTLEKYYKT</sequence>
<dbReference type="GO" id="GO:0006313">
    <property type="term" value="P:DNA transposition"/>
    <property type="evidence" value="ECO:0007669"/>
    <property type="project" value="UniProtKB-UniRule"/>
</dbReference>
<evidence type="ECO:0000256" key="5">
    <source>
        <dbReference type="HAMAP-Rule" id="MF_01817"/>
    </source>
</evidence>
<evidence type="ECO:0000256" key="1">
    <source>
        <dbReference type="ARBA" id="ARBA00022490"/>
    </source>
</evidence>
<evidence type="ECO:0000313" key="9">
    <source>
        <dbReference type="Proteomes" id="UP000380217"/>
    </source>
</evidence>
<organism evidence="8 9">
    <name type="scientific">Streptococcus vestibularis</name>
    <dbReference type="NCBI Taxonomy" id="1343"/>
    <lineage>
        <taxon>Bacteria</taxon>
        <taxon>Bacillati</taxon>
        <taxon>Bacillota</taxon>
        <taxon>Bacilli</taxon>
        <taxon>Lactobacillales</taxon>
        <taxon>Streptococcaceae</taxon>
        <taxon>Streptococcus</taxon>
    </lineage>
</organism>
<dbReference type="SUPFAM" id="SSF56349">
    <property type="entry name" value="DNA breaking-rejoining enzymes"/>
    <property type="match status" value="1"/>
</dbReference>
<dbReference type="NCBIfam" id="NF002685">
    <property type="entry name" value="PRK02436.1"/>
    <property type="match status" value="1"/>
</dbReference>
<evidence type="ECO:0000256" key="2">
    <source>
        <dbReference type="ARBA" id="ARBA00022908"/>
    </source>
</evidence>
<dbReference type="InterPro" id="IPR044068">
    <property type="entry name" value="CB"/>
</dbReference>
<comment type="similarity">
    <text evidence="5">Belongs to the 'phage' integrase family. XerD-like subfamily.</text>
</comment>
<protein>
    <recommendedName>
        <fullName evidence="5">Tyrosine recombinase XerD-like</fullName>
    </recommendedName>
</protein>
<dbReference type="Proteomes" id="UP000380217">
    <property type="component" value="Unassembled WGS sequence"/>
</dbReference>
<evidence type="ECO:0000259" key="6">
    <source>
        <dbReference type="PROSITE" id="PS51898"/>
    </source>
</evidence>
<evidence type="ECO:0000313" key="8">
    <source>
        <dbReference type="EMBL" id="VUW99563.1"/>
    </source>
</evidence>
<dbReference type="EMBL" id="CABHNJ010000021">
    <property type="protein sequence ID" value="VUW99563.1"/>
    <property type="molecule type" value="Genomic_DNA"/>
</dbReference>
<keyword evidence="2 5" id="KW-0229">DNA integration</keyword>
<evidence type="ECO:0000259" key="7">
    <source>
        <dbReference type="PROSITE" id="PS51900"/>
    </source>
</evidence>
<feature type="domain" description="Core-binding (CB)" evidence="7">
    <location>
        <begin position="12"/>
        <end position="85"/>
    </location>
</feature>
<comment type="subcellular location">
    <subcellularLocation>
        <location evidence="5">Cytoplasm</location>
    </subcellularLocation>
</comment>
<dbReference type="InterPro" id="IPR011010">
    <property type="entry name" value="DNA_brk_join_enz"/>
</dbReference>
<keyword evidence="1 5" id="KW-0963">Cytoplasm</keyword>
<dbReference type="HAMAP" id="MF_01817">
    <property type="entry name" value="Recomb_XerD_like"/>
    <property type="match status" value="1"/>
</dbReference>
<dbReference type="InterPro" id="IPR013762">
    <property type="entry name" value="Integrase-like_cat_sf"/>
</dbReference>
<dbReference type="GO" id="GO:0005737">
    <property type="term" value="C:cytoplasm"/>
    <property type="evidence" value="ECO:0007669"/>
    <property type="project" value="UniProtKB-SubCell"/>
</dbReference>
<dbReference type="GO" id="GO:0003677">
    <property type="term" value="F:DNA binding"/>
    <property type="evidence" value="ECO:0007669"/>
    <property type="project" value="UniProtKB-UniRule"/>
</dbReference>
<dbReference type="InterPro" id="IPR002104">
    <property type="entry name" value="Integrase_catalytic"/>
</dbReference>
<evidence type="ECO:0000256" key="3">
    <source>
        <dbReference type="ARBA" id="ARBA00023125"/>
    </source>
</evidence>